<dbReference type="RefSeq" id="WP_206720545.1">
    <property type="nucleotide sequence ID" value="NZ_CP071090.1"/>
</dbReference>
<dbReference type="InterPro" id="IPR009056">
    <property type="entry name" value="Cyt_c-like_dom"/>
</dbReference>
<evidence type="ECO:0000256" key="1">
    <source>
        <dbReference type="ARBA" id="ARBA00022617"/>
    </source>
</evidence>
<evidence type="ECO:0000313" key="6">
    <source>
        <dbReference type="EMBL" id="QSQ18957.1"/>
    </source>
</evidence>
<dbReference type="InterPro" id="IPR010538">
    <property type="entry name" value="DHOR"/>
</dbReference>
<feature type="domain" description="Cytochrome c" evidence="5">
    <location>
        <begin position="261"/>
        <end position="386"/>
    </location>
</feature>
<proteinExistence type="predicted"/>
<accession>A0ABX7NJC4</accession>
<dbReference type="PANTHER" id="PTHR30600:SF4">
    <property type="entry name" value="CYTOCHROME C DOMAIN-CONTAINING PROTEIN"/>
    <property type="match status" value="1"/>
</dbReference>
<dbReference type="PROSITE" id="PS51007">
    <property type="entry name" value="CYTC"/>
    <property type="match status" value="2"/>
</dbReference>
<keyword evidence="3 4" id="KW-0408">Iron</keyword>
<evidence type="ECO:0000256" key="3">
    <source>
        <dbReference type="ARBA" id="ARBA00023004"/>
    </source>
</evidence>
<dbReference type="InterPro" id="IPR051395">
    <property type="entry name" value="Cytochrome_c_Peroxidase/MauG"/>
</dbReference>
<protein>
    <recommendedName>
        <fullName evidence="5">Cytochrome c domain-containing protein</fullName>
    </recommendedName>
</protein>
<keyword evidence="1 4" id="KW-0349">Heme</keyword>
<dbReference type="PANTHER" id="PTHR30600">
    <property type="entry name" value="CYTOCHROME C PEROXIDASE-RELATED"/>
    <property type="match status" value="1"/>
</dbReference>
<name>A0ABX7NJC4_9BACT</name>
<keyword evidence="2 4" id="KW-0479">Metal-binding</keyword>
<evidence type="ECO:0000259" key="5">
    <source>
        <dbReference type="PROSITE" id="PS51007"/>
    </source>
</evidence>
<feature type="domain" description="Cytochrome c" evidence="5">
    <location>
        <begin position="30"/>
        <end position="132"/>
    </location>
</feature>
<dbReference type="Gene3D" id="1.10.760.10">
    <property type="entry name" value="Cytochrome c-like domain"/>
    <property type="match status" value="1"/>
</dbReference>
<dbReference type="Pfam" id="PF06537">
    <property type="entry name" value="DHOR"/>
    <property type="match status" value="1"/>
</dbReference>
<dbReference type="EMBL" id="CP071090">
    <property type="protein sequence ID" value="QSQ18957.1"/>
    <property type="molecule type" value="Genomic_DNA"/>
</dbReference>
<dbReference type="InterPro" id="IPR036909">
    <property type="entry name" value="Cyt_c-like_dom_sf"/>
</dbReference>
<reference evidence="6 7" key="1">
    <citation type="submission" date="2021-02" db="EMBL/GenBank/DDBJ databases">
        <title>De Novo genome assembly of isolated myxobacteria.</title>
        <authorList>
            <person name="Stevens D.C."/>
        </authorList>
    </citation>
    <scope>NUCLEOTIDE SEQUENCE [LARGE SCALE GENOMIC DNA]</scope>
    <source>
        <strain evidence="7">SCPEA02</strain>
    </source>
</reference>
<dbReference type="Proteomes" id="UP000662747">
    <property type="component" value="Chromosome"/>
</dbReference>
<dbReference type="SUPFAM" id="SSF46626">
    <property type="entry name" value="Cytochrome c"/>
    <property type="match status" value="1"/>
</dbReference>
<evidence type="ECO:0000256" key="2">
    <source>
        <dbReference type="ARBA" id="ARBA00022723"/>
    </source>
</evidence>
<organism evidence="6 7">
    <name type="scientific">Pyxidicoccus parkwayensis</name>
    <dbReference type="NCBI Taxonomy" id="2813578"/>
    <lineage>
        <taxon>Bacteria</taxon>
        <taxon>Pseudomonadati</taxon>
        <taxon>Myxococcota</taxon>
        <taxon>Myxococcia</taxon>
        <taxon>Myxococcales</taxon>
        <taxon>Cystobacterineae</taxon>
        <taxon>Myxococcaceae</taxon>
        <taxon>Pyxidicoccus</taxon>
    </lineage>
</organism>
<sequence length="386" mass="40680">MSAEVAGQSTALATASFEDALPGLTAAQLALFQEGKLAFAEEEDASDGLGPVFNGNSCAACHVQGAVGGAGEIVETRFGKKNADGSFDPLAQNGGSLIQTTGIGQTSPVCNFTGEVVPAAANVVSGRLTTPLFGLGLVDAVPDSTFLNLASVQRQYYPSTAGRANLVDNPPLGKKTVGKFGWKAQVPSLLVFAADAYLNEMGITTSIFPHDNCPNGDCALLASCDPVPDSQGPEDEGDVDMLKFRDFMQLHAAPPPGPSTPDSIDGEDLFYWIGCTDCHEPSLTTGPNTIAALNKKTFFPYSDFLLHDMGTLGDGIVQDTAKGNEIRTAPLWGARVRTRFLHDGRAHNVRDAILAHAGQGKAARDLFANYLFEDERVALIAFINTL</sequence>
<evidence type="ECO:0000256" key="4">
    <source>
        <dbReference type="PROSITE-ProRule" id="PRU00433"/>
    </source>
</evidence>
<keyword evidence="7" id="KW-1185">Reference proteome</keyword>
<gene>
    <name evidence="6" type="ORF">JY651_26780</name>
</gene>
<evidence type="ECO:0000313" key="7">
    <source>
        <dbReference type="Proteomes" id="UP000662747"/>
    </source>
</evidence>